<proteinExistence type="predicted"/>
<dbReference type="AlphaFoldDB" id="A0A6N2RRS7"/>
<protein>
    <recommendedName>
        <fullName evidence="2">DUF3566 domain-containing protein</fullName>
    </recommendedName>
</protein>
<feature type="domain" description="DUF3566" evidence="2">
    <location>
        <begin position="13"/>
        <end position="129"/>
    </location>
</feature>
<keyword evidence="1" id="KW-1133">Transmembrane helix</keyword>
<organism evidence="3">
    <name type="scientific">Schaalia odontolytica</name>
    <dbReference type="NCBI Taxonomy" id="1660"/>
    <lineage>
        <taxon>Bacteria</taxon>
        <taxon>Bacillati</taxon>
        <taxon>Actinomycetota</taxon>
        <taxon>Actinomycetes</taxon>
        <taxon>Actinomycetales</taxon>
        <taxon>Actinomycetaceae</taxon>
        <taxon>Schaalia</taxon>
    </lineage>
</organism>
<keyword evidence="1" id="KW-0472">Membrane</keyword>
<reference evidence="3" key="1">
    <citation type="submission" date="2019-11" db="EMBL/GenBank/DDBJ databases">
        <authorList>
            <person name="Feng L."/>
        </authorList>
    </citation>
    <scope>NUCLEOTIDE SEQUENCE</scope>
    <source>
        <strain evidence="3">AodontolyticusLFYP35</strain>
    </source>
</reference>
<sequence>MSDHASNDRDDLPRQVDLAIVRVDPWGVMKVTFLLSVALGIALVVAVMILWLMLNAMHVFASAESFLQSIGASQMVSLLDYVRLPKVMAYTTLIAVMNVVLLTALSALGTFLYNLVASLVGGIKVTLMDE</sequence>
<accession>A0A6N2RRS7</accession>
<evidence type="ECO:0000313" key="3">
    <source>
        <dbReference type="EMBL" id="VYS83506.1"/>
    </source>
</evidence>
<name>A0A6N2RRS7_9ACTO</name>
<keyword evidence="1" id="KW-0812">Transmembrane</keyword>
<gene>
    <name evidence="3" type="ORF">AOLFYP35_00491</name>
</gene>
<evidence type="ECO:0000259" key="2">
    <source>
        <dbReference type="Pfam" id="PF12089"/>
    </source>
</evidence>
<dbReference type="InterPro" id="IPR021949">
    <property type="entry name" value="DUF3566_TM"/>
</dbReference>
<evidence type="ECO:0000256" key="1">
    <source>
        <dbReference type="SAM" id="Phobius"/>
    </source>
</evidence>
<feature type="transmembrane region" description="Helical" evidence="1">
    <location>
        <begin position="33"/>
        <end position="54"/>
    </location>
</feature>
<dbReference type="EMBL" id="CACRSM010000002">
    <property type="protein sequence ID" value="VYS83506.1"/>
    <property type="molecule type" value="Genomic_DNA"/>
</dbReference>
<feature type="transmembrane region" description="Helical" evidence="1">
    <location>
        <begin position="87"/>
        <end position="105"/>
    </location>
</feature>
<dbReference type="Pfam" id="PF12089">
    <property type="entry name" value="DUF3566"/>
    <property type="match status" value="1"/>
</dbReference>